<dbReference type="PROSITE" id="PS51186">
    <property type="entry name" value="GNAT"/>
    <property type="match status" value="1"/>
</dbReference>
<dbReference type="InterPro" id="IPR050832">
    <property type="entry name" value="Bact_Acetyltransf"/>
</dbReference>
<dbReference type="Pfam" id="PF00583">
    <property type="entry name" value="Acetyltransf_1"/>
    <property type="match status" value="1"/>
</dbReference>
<dbReference type="Proteomes" id="UP000292118">
    <property type="component" value="Chromosome"/>
</dbReference>
<name>A0A4P6F786_9MICO</name>
<keyword evidence="6" id="KW-1185">Reference proteome</keyword>
<dbReference type="GO" id="GO:0016747">
    <property type="term" value="F:acyltransferase activity, transferring groups other than amino-acyl groups"/>
    <property type="evidence" value="ECO:0007669"/>
    <property type="project" value="InterPro"/>
</dbReference>
<organism evidence="5 6">
    <name type="scientific">Xylanimonas protaetiae</name>
    <dbReference type="NCBI Taxonomy" id="2509457"/>
    <lineage>
        <taxon>Bacteria</taxon>
        <taxon>Bacillati</taxon>
        <taxon>Actinomycetota</taxon>
        <taxon>Actinomycetes</taxon>
        <taxon>Micrococcales</taxon>
        <taxon>Promicromonosporaceae</taxon>
        <taxon>Xylanimonas</taxon>
    </lineage>
</organism>
<dbReference type="EMBL" id="CP035493">
    <property type="protein sequence ID" value="QAY69097.1"/>
    <property type="molecule type" value="Genomic_DNA"/>
</dbReference>
<gene>
    <name evidence="5" type="ORF">ET471_02750</name>
</gene>
<dbReference type="Gene3D" id="3.40.630.30">
    <property type="match status" value="1"/>
</dbReference>
<proteinExistence type="predicted"/>
<dbReference type="SUPFAM" id="SSF55729">
    <property type="entry name" value="Acyl-CoA N-acyltransferases (Nat)"/>
    <property type="match status" value="1"/>
</dbReference>
<dbReference type="KEGG" id="xya:ET471_02750"/>
<reference evidence="5 6" key="1">
    <citation type="submission" date="2019-01" db="EMBL/GenBank/DDBJ databases">
        <title>Genome sequencing of strain FW10M-9.</title>
        <authorList>
            <person name="Heo J."/>
            <person name="Kim S.-J."/>
            <person name="Kim J.-S."/>
            <person name="Hong S.-B."/>
            <person name="Kwon S.-W."/>
        </authorList>
    </citation>
    <scope>NUCLEOTIDE SEQUENCE [LARGE SCALE GENOMIC DNA]</scope>
    <source>
        <strain evidence="5 6">FW10M-9</strain>
    </source>
</reference>
<keyword evidence="2" id="KW-0012">Acyltransferase</keyword>
<feature type="domain" description="N-acetyltransferase" evidence="4">
    <location>
        <begin position="53"/>
        <end position="191"/>
    </location>
</feature>
<dbReference type="PANTHER" id="PTHR43877">
    <property type="entry name" value="AMINOALKYLPHOSPHONATE N-ACETYLTRANSFERASE-RELATED-RELATED"/>
    <property type="match status" value="1"/>
</dbReference>
<feature type="region of interest" description="Disordered" evidence="3">
    <location>
        <begin position="23"/>
        <end position="45"/>
    </location>
</feature>
<feature type="compositionally biased region" description="Low complexity" evidence="3">
    <location>
        <begin position="28"/>
        <end position="40"/>
    </location>
</feature>
<evidence type="ECO:0000259" key="4">
    <source>
        <dbReference type="PROSITE" id="PS51186"/>
    </source>
</evidence>
<protein>
    <submittedName>
        <fullName evidence="5">GNAT family N-acetyltransferase</fullName>
    </submittedName>
</protein>
<evidence type="ECO:0000313" key="6">
    <source>
        <dbReference type="Proteomes" id="UP000292118"/>
    </source>
</evidence>
<evidence type="ECO:0000256" key="3">
    <source>
        <dbReference type="SAM" id="MobiDB-lite"/>
    </source>
</evidence>
<dbReference type="InterPro" id="IPR016181">
    <property type="entry name" value="Acyl_CoA_acyltransferase"/>
</dbReference>
<evidence type="ECO:0000256" key="1">
    <source>
        <dbReference type="ARBA" id="ARBA00022679"/>
    </source>
</evidence>
<dbReference type="RefSeq" id="WP_129186497.1">
    <property type="nucleotide sequence ID" value="NZ_CP035493.1"/>
</dbReference>
<evidence type="ECO:0000256" key="2">
    <source>
        <dbReference type="ARBA" id="ARBA00023315"/>
    </source>
</evidence>
<dbReference type="AlphaFoldDB" id="A0A4P6F786"/>
<keyword evidence="1 5" id="KW-0808">Transferase</keyword>
<accession>A0A4P6F786</accession>
<dbReference type="InterPro" id="IPR000182">
    <property type="entry name" value="GNAT_dom"/>
</dbReference>
<dbReference type="OrthoDB" id="2639622at2"/>
<evidence type="ECO:0000313" key="5">
    <source>
        <dbReference type="EMBL" id="QAY69097.1"/>
    </source>
</evidence>
<sequence>MSSTLGTGRSRHIALGWTIRGSSDGGQAARVARPGPCRGPRPADARLPRVDPLTFRAATLADVDELVGFWLRAGENASRPSDRPDLVRRLVARDPEAVIVAELDGRIVATVVAGWDGWRANLYRLAVEPGLRGRGLGRRMVQLAEARFRELGAERFSAMVLDHNELGQSLWSAAGYVAQDDWSRWVKAADA</sequence>